<dbReference type="PRINTS" id="PR01544">
    <property type="entry name" value="ARATH130DUF"/>
</dbReference>
<dbReference type="PANTHER" id="PTHR21736">
    <property type="entry name" value="VERNALIZATION-INSENSITIVE PROTEIN 3"/>
    <property type="match status" value="1"/>
</dbReference>
<gene>
    <name evidence="12" type="ORF">D0Y65_018158</name>
    <name evidence="11" type="ORF">glysoja_046325</name>
</gene>
<feature type="region of interest" description="Disordered" evidence="8">
    <location>
        <begin position="170"/>
        <end position="190"/>
    </location>
</feature>
<reference evidence="11" key="1">
    <citation type="submission" date="2014-07" db="EMBL/GenBank/DDBJ databases">
        <title>Identification of a novel salt tolerance gene in wild soybean by whole-genome sequencing.</title>
        <authorList>
            <person name="Lam H.-M."/>
            <person name="Qi X."/>
            <person name="Li M.-W."/>
            <person name="Liu X."/>
            <person name="Xie M."/>
            <person name="Ni M."/>
            <person name="Xu X."/>
        </authorList>
    </citation>
    <scope>NUCLEOTIDE SEQUENCE [LARGE SCALE GENOMIC DNA]</scope>
    <source>
        <tissue evidence="11">Root</tissue>
    </source>
</reference>
<dbReference type="InterPro" id="IPR032535">
    <property type="entry name" value="Oberon_CC"/>
</dbReference>
<dbReference type="Proteomes" id="UP000289340">
    <property type="component" value="Chromosome 7"/>
</dbReference>
<reference evidence="12 13" key="2">
    <citation type="submission" date="2018-09" db="EMBL/GenBank/DDBJ databases">
        <title>A high-quality reference genome of wild soybean provides a powerful tool to mine soybean genomes.</title>
        <authorList>
            <person name="Xie M."/>
            <person name="Chung C.Y.L."/>
            <person name="Li M.-W."/>
            <person name="Wong F.-L."/>
            <person name="Chan T.-F."/>
            <person name="Lam H.-M."/>
        </authorList>
    </citation>
    <scope>NUCLEOTIDE SEQUENCE [LARGE SCALE GENOMIC DNA]</scope>
    <source>
        <strain evidence="13">cv. W05</strain>
        <tissue evidence="12">Hypocotyl of etiolated seedlings</tissue>
    </source>
</reference>
<evidence type="ECO:0000256" key="5">
    <source>
        <dbReference type="ARBA" id="ARBA00023054"/>
    </source>
</evidence>
<keyword evidence="2" id="KW-0479">Metal-binding</keyword>
<feature type="domain" description="Oberon-like PHD finger" evidence="9">
    <location>
        <begin position="478"/>
        <end position="602"/>
    </location>
</feature>
<organism evidence="11">
    <name type="scientific">Glycine soja</name>
    <name type="common">Wild soybean</name>
    <dbReference type="NCBI Taxonomy" id="3848"/>
    <lineage>
        <taxon>Eukaryota</taxon>
        <taxon>Viridiplantae</taxon>
        <taxon>Streptophyta</taxon>
        <taxon>Embryophyta</taxon>
        <taxon>Tracheophyta</taxon>
        <taxon>Spermatophyta</taxon>
        <taxon>Magnoliopsida</taxon>
        <taxon>eudicotyledons</taxon>
        <taxon>Gunneridae</taxon>
        <taxon>Pentapetalae</taxon>
        <taxon>rosids</taxon>
        <taxon>fabids</taxon>
        <taxon>Fabales</taxon>
        <taxon>Fabaceae</taxon>
        <taxon>Papilionoideae</taxon>
        <taxon>50 kb inversion clade</taxon>
        <taxon>NPAAA clade</taxon>
        <taxon>indigoferoid/millettioid clade</taxon>
        <taxon>Phaseoleae</taxon>
        <taxon>Glycine</taxon>
        <taxon>Glycine subgen. Soja</taxon>
    </lineage>
</organism>
<dbReference type="GO" id="GO:0005634">
    <property type="term" value="C:nucleus"/>
    <property type="evidence" value="ECO:0007669"/>
    <property type="project" value="UniProtKB-SubCell"/>
</dbReference>
<feature type="region of interest" description="Disordered" evidence="8">
    <location>
        <begin position="1"/>
        <end position="52"/>
    </location>
</feature>
<dbReference type="AlphaFoldDB" id="A0A0B2RBZ3"/>
<accession>A0A0B2RBZ3</accession>
<evidence type="ECO:0000256" key="8">
    <source>
        <dbReference type="SAM" id="MobiDB-lite"/>
    </source>
</evidence>
<dbReference type="Pfam" id="PF07227">
    <property type="entry name" value="PHD_Oberon"/>
    <property type="match status" value="1"/>
</dbReference>
<dbReference type="GO" id="GO:0010078">
    <property type="term" value="P:maintenance of root meristem identity"/>
    <property type="evidence" value="ECO:0007669"/>
    <property type="project" value="TreeGrafter"/>
</dbReference>
<dbReference type="GO" id="GO:0010492">
    <property type="term" value="P:maintenance of shoot apical meristem identity"/>
    <property type="evidence" value="ECO:0007669"/>
    <property type="project" value="TreeGrafter"/>
</dbReference>
<evidence type="ECO:0000256" key="7">
    <source>
        <dbReference type="SAM" id="Coils"/>
    </source>
</evidence>
<keyword evidence="5 7" id="KW-0175">Coiled coil</keyword>
<dbReference type="EMBL" id="KN651307">
    <property type="protein sequence ID" value="KHN30890.1"/>
    <property type="molecule type" value="Genomic_DNA"/>
</dbReference>
<dbReference type="CDD" id="cd15612">
    <property type="entry name" value="PHD_OBE1_like"/>
    <property type="match status" value="1"/>
</dbReference>
<dbReference type="InterPro" id="IPR004082">
    <property type="entry name" value="OBERON"/>
</dbReference>
<dbReference type="Gramene" id="XM_028384987.1">
    <property type="protein sequence ID" value="XP_028240788.1"/>
    <property type="gene ID" value="LOC114419330"/>
</dbReference>
<dbReference type="InterPro" id="IPR047578">
    <property type="entry name" value="OBE1-like_PHD"/>
</dbReference>
<evidence type="ECO:0000259" key="9">
    <source>
        <dbReference type="Pfam" id="PF07227"/>
    </source>
</evidence>
<keyword evidence="13" id="KW-1185">Reference proteome</keyword>
<evidence type="ECO:0000313" key="11">
    <source>
        <dbReference type="EMBL" id="KHN30890.1"/>
    </source>
</evidence>
<proteinExistence type="predicted"/>
<comment type="subcellular location">
    <subcellularLocation>
        <location evidence="1">Nucleus</location>
    </subcellularLocation>
</comment>
<keyword evidence="3" id="KW-0863">Zinc-finger</keyword>
<dbReference type="Pfam" id="PF16312">
    <property type="entry name" value="Oberon_cc"/>
    <property type="match status" value="1"/>
</dbReference>
<dbReference type="GO" id="GO:0008270">
    <property type="term" value="F:zinc ion binding"/>
    <property type="evidence" value="ECO:0007669"/>
    <property type="project" value="UniProtKB-KW"/>
</dbReference>
<dbReference type="GO" id="GO:0010468">
    <property type="term" value="P:regulation of gene expression"/>
    <property type="evidence" value="ECO:0007669"/>
    <property type="project" value="TreeGrafter"/>
</dbReference>
<feature type="domain" description="Oberon coiled-coil region" evidence="10">
    <location>
        <begin position="696"/>
        <end position="824"/>
    </location>
</feature>
<keyword evidence="6" id="KW-0539">Nucleus</keyword>
<sequence>MIGGKDLVPNGVGSEGENSRSKVQQHQHHDFAHANKEHPQEKKPSFDEFQSTPSKVSISGLQELTLSYLCENPKLGFVEREVGDRSSVKGKEVVVYGNSDQDEKCLTGLGMPIWRDELRLKSSMVEVSTFSAQQYLEQDCLRRKISIGKQKQDQDEKWVERDFLSLSETREASSNRSIEEECEREKNDGSKKQKLETLSLSLALPDVSLSLTASNALQNGDQLVRPKPCKPSTRTTTTINSCSNDYTAASVSHSYSHPFSHNQSCSLTRNSTENFEYSHSKDDQIWHCGEGTNGSVHSRFKPIGDGVALANYSFMQGNSQYKATSSDNQSFFPSELPARVRFEGQSECSRGNNSGDLRGLEGVNGGKMQFSTSERVLRDIVSESIPAMALTFQEFTEEVITSIKEHLKGLIEMPEKKGELESLQNQLGRRSDLTRETLSNSHKQQLEILASIKMGLGSFLSGQFQFMEMVDVFLYMRCRNVNCKSLLPVDDCDCKICSGNKGFCSSCMCPVCMSFDCASNTCSWVGCDVCSHWCHAACAIQRNLIKPGPSLKGPSGTSEVQFHCIGCGHASEMYGFVKDVFVCCGKDWGLETLAKELDCVRRIFQGSEDRKGKELHIKTENMLLKLHAKLVSPLDACNHIIQFFNYTDGMSEFPPSVSSKDLSTSKANLTMDTTSSLPQSTSLMPIYTFDMSYTRSNDVQQKDLKSSLLSEQKKETDFHLEPLLGKGEGLESLESIVRIKEVEARMFQNKADEARREAEGFQKMIKTKAAQMEEEYAERIGKICLHEAEEKWKKKFDELNVLQNSHYDYFNMKNRMQDEIHGLLKRIEATKQQRV</sequence>
<feature type="compositionally biased region" description="Basic and acidic residues" evidence="8">
    <location>
        <begin position="27"/>
        <end position="46"/>
    </location>
</feature>
<dbReference type="PANTHER" id="PTHR21736:SF38">
    <property type="entry name" value="PROTEIN OBERON 3"/>
    <property type="match status" value="1"/>
</dbReference>
<evidence type="ECO:0000256" key="1">
    <source>
        <dbReference type="ARBA" id="ARBA00004123"/>
    </source>
</evidence>
<protein>
    <submittedName>
        <fullName evidence="11 12">Protein OBERON 3</fullName>
    </submittedName>
</protein>
<evidence type="ECO:0000259" key="10">
    <source>
        <dbReference type="Pfam" id="PF16312"/>
    </source>
</evidence>
<name>A0A0B2RBZ3_GLYSO</name>
<evidence type="ECO:0000313" key="13">
    <source>
        <dbReference type="Proteomes" id="UP000289340"/>
    </source>
</evidence>
<evidence type="ECO:0000256" key="2">
    <source>
        <dbReference type="ARBA" id="ARBA00022723"/>
    </source>
</evidence>
<dbReference type="Proteomes" id="UP000053555">
    <property type="component" value="Unassembled WGS sequence"/>
</dbReference>
<evidence type="ECO:0000256" key="4">
    <source>
        <dbReference type="ARBA" id="ARBA00022833"/>
    </source>
</evidence>
<dbReference type="InterPro" id="IPR032881">
    <property type="entry name" value="Oberon-like_PHD"/>
</dbReference>
<evidence type="ECO:0000256" key="6">
    <source>
        <dbReference type="ARBA" id="ARBA00023242"/>
    </source>
</evidence>
<keyword evidence="4" id="KW-0862">Zinc</keyword>
<dbReference type="EMBL" id="QZWG01000007">
    <property type="protein sequence ID" value="RZC03368.1"/>
    <property type="molecule type" value="Genomic_DNA"/>
</dbReference>
<feature type="coiled-coil region" evidence="7">
    <location>
        <begin position="737"/>
        <end position="764"/>
    </location>
</feature>
<evidence type="ECO:0000256" key="3">
    <source>
        <dbReference type="ARBA" id="ARBA00022771"/>
    </source>
</evidence>
<dbReference type="GO" id="GO:0010071">
    <property type="term" value="P:root meristem specification"/>
    <property type="evidence" value="ECO:0007669"/>
    <property type="project" value="TreeGrafter"/>
</dbReference>
<evidence type="ECO:0000313" key="12">
    <source>
        <dbReference type="EMBL" id="RZC03368.1"/>
    </source>
</evidence>